<comment type="caution">
    <text evidence="2">The sequence shown here is derived from an EMBL/GenBank/DDBJ whole genome shotgun (WGS) entry which is preliminary data.</text>
</comment>
<feature type="region of interest" description="Disordered" evidence="1">
    <location>
        <begin position="1"/>
        <end position="197"/>
    </location>
</feature>
<proteinExistence type="predicted"/>
<feature type="compositionally biased region" description="Basic residues" evidence="1">
    <location>
        <begin position="130"/>
        <end position="145"/>
    </location>
</feature>
<organism evidence="2 3">
    <name type="scientific">Pleurodeles waltl</name>
    <name type="common">Iberian ribbed newt</name>
    <dbReference type="NCBI Taxonomy" id="8319"/>
    <lineage>
        <taxon>Eukaryota</taxon>
        <taxon>Metazoa</taxon>
        <taxon>Chordata</taxon>
        <taxon>Craniata</taxon>
        <taxon>Vertebrata</taxon>
        <taxon>Euteleostomi</taxon>
        <taxon>Amphibia</taxon>
        <taxon>Batrachia</taxon>
        <taxon>Caudata</taxon>
        <taxon>Salamandroidea</taxon>
        <taxon>Salamandridae</taxon>
        <taxon>Pleurodelinae</taxon>
        <taxon>Pleurodeles</taxon>
    </lineage>
</organism>
<evidence type="ECO:0000313" key="3">
    <source>
        <dbReference type="Proteomes" id="UP001066276"/>
    </source>
</evidence>
<keyword evidence="3" id="KW-1185">Reference proteome</keyword>
<dbReference type="AlphaFoldDB" id="A0AAV7UQC2"/>
<accession>A0AAV7UQC2</accession>
<sequence length="197" mass="20960">MCGPQDIRDFCAGSRGQCSSSPSRFLSWPSSRYTPHAVPAHSTSGRCAPSASRAPRPSAESPGSGGPEGNPFRWAGAAHESRAGRNARPESVTVVLRRRRGGGAAARIDRRSGFPEFPAPLSPRPSIRGSGRRPRSARARLKSQRAQRATSTRPLGAHPSPGPRQQPDPARYRRPTSQGEAPGVRSISAPIRMSLSG</sequence>
<name>A0AAV7UQC2_PLEWA</name>
<dbReference type="EMBL" id="JANPWB010000005">
    <property type="protein sequence ID" value="KAJ1189812.1"/>
    <property type="molecule type" value="Genomic_DNA"/>
</dbReference>
<gene>
    <name evidence="2" type="ORF">NDU88_006554</name>
</gene>
<evidence type="ECO:0000313" key="2">
    <source>
        <dbReference type="EMBL" id="KAJ1189812.1"/>
    </source>
</evidence>
<reference evidence="2" key="1">
    <citation type="journal article" date="2022" name="bioRxiv">
        <title>Sequencing and chromosome-scale assembly of the giantPleurodeles waltlgenome.</title>
        <authorList>
            <person name="Brown T."/>
            <person name="Elewa A."/>
            <person name="Iarovenko S."/>
            <person name="Subramanian E."/>
            <person name="Araus A.J."/>
            <person name="Petzold A."/>
            <person name="Susuki M."/>
            <person name="Suzuki K.-i.T."/>
            <person name="Hayashi T."/>
            <person name="Toyoda A."/>
            <person name="Oliveira C."/>
            <person name="Osipova E."/>
            <person name="Leigh N.D."/>
            <person name="Simon A."/>
            <person name="Yun M.H."/>
        </authorList>
    </citation>
    <scope>NUCLEOTIDE SEQUENCE</scope>
    <source>
        <strain evidence="2">20211129_DDA</strain>
        <tissue evidence="2">Liver</tissue>
    </source>
</reference>
<protein>
    <submittedName>
        <fullName evidence="2">Uncharacterized protein</fullName>
    </submittedName>
</protein>
<feature type="compositionally biased region" description="Low complexity" evidence="1">
    <location>
        <begin position="19"/>
        <end position="32"/>
    </location>
</feature>
<evidence type="ECO:0000256" key="1">
    <source>
        <dbReference type="SAM" id="MobiDB-lite"/>
    </source>
</evidence>
<dbReference type="Proteomes" id="UP001066276">
    <property type="component" value="Chromosome 3_1"/>
</dbReference>
<feature type="compositionally biased region" description="Low complexity" evidence="1">
    <location>
        <begin position="48"/>
        <end position="62"/>
    </location>
</feature>